<keyword evidence="4" id="KW-1185">Reference proteome</keyword>
<dbReference type="PROSITE" id="PS51820">
    <property type="entry name" value="PA14"/>
    <property type="match status" value="1"/>
</dbReference>
<organism evidence="3 4">
    <name type="scientific">Stieleria magnilauensis</name>
    <dbReference type="NCBI Taxonomy" id="2527963"/>
    <lineage>
        <taxon>Bacteria</taxon>
        <taxon>Pseudomonadati</taxon>
        <taxon>Planctomycetota</taxon>
        <taxon>Planctomycetia</taxon>
        <taxon>Pirellulales</taxon>
        <taxon>Pirellulaceae</taxon>
        <taxon>Stieleria</taxon>
    </lineage>
</organism>
<dbReference type="SUPFAM" id="SSF63825">
    <property type="entry name" value="YWTD domain"/>
    <property type="match status" value="1"/>
</dbReference>
<dbReference type="Proteomes" id="UP000318081">
    <property type="component" value="Chromosome"/>
</dbReference>
<reference evidence="3 4" key="1">
    <citation type="submission" date="2019-02" db="EMBL/GenBank/DDBJ databases">
        <title>Deep-cultivation of Planctomycetes and their phenomic and genomic characterization uncovers novel biology.</title>
        <authorList>
            <person name="Wiegand S."/>
            <person name="Jogler M."/>
            <person name="Boedeker C."/>
            <person name="Pinto D."/>
            <person name="Vollmers J."/>
            <person name="Rivas-Marin E."/>
            <person name="Kohn T."/>
            <person name="Peeters S.H."/>
            <person name="Heuer A."/>
            <person name="Rast P."/>
            <person name="Oberbeckmann S."/>
            <person name="Bunk B."/>
            <person name="Jeske O."/>
            <person name="Meyerdierks A."/>
            <person name="Storesund J.E."/>
            <person name="Kallscheuer N."/>
            <person name="Luecker S."/>
            <person name="Lage O.M."/>
            <person name="Pohl T."/>
            <person name="Merkel B.J."/>
            <person name="Hornburger P."/>
            <person name="Mueller R.-W."/>
            <person name="Bruemmer F."/>
            <person name="Labrenz M."/>
            <person name="Spormann A.M."/>
            <person name="Op den Camp H."/>
            <person name="Overmann J."/>
            <person name="Amann R."/>
            <person name="Jetten M.S.M."/>
            <person name="Mascher T."/>
            <person name="Medema M.H."/>
            <person name="Devos D.P."/>
            <person name="Kaster A.-K."/>
            <person name="Ovreas L."/>
            <person name="Rohde M."/>
            <person name="Galperin M.Y."/>
            <person name="Jogler C."/>
        </authorList>
    </citation>
    <scope>NUCLEOTIDE SEQUENCE [LARGE SCALE GENOMIC DNA]</scope>
    <source>
        <strain evidence="3 4">TBK1r</strain>
    </source>
</reference>
<dbReference type="PROSITE" id="PS00018">
    <property type="entry name" value="EF_HAND_1"/>
    <property type="match status" value="1"/>
</dbReference>
<evidence type="ECO:0000313" key="3">
    <source>
        <dbReference type="EMBL" id="QDV84911.1"/>
    </source>
</evidence>
<dbReference type="Pfam" id="PF07691">
    <property type="entry name" value="PA14"/>
    <property type="match status" value="1"/>
</dbReference>
<proteinExistence type="predicted"/>
<dbReference type="SMART" id="SM00758">
    <property type="entry name" value="PA14"/>
    <property type="match status" value="1"/>
</dbReference>
<dbReference type="InterPro" id="IPR037524">
    <property type="entry name" value="PA14/GLEYA"/>
</dbReference>
<dbReference type="InterPro" id="IPR018247">
    <property type="entry name" value="EF_Hand_1_Ca_BS"/>
</dbReference>
<protein>
    <submittedName>
        <fullName evidence="3">PA14 domain protein</fullName>
    </submittedName>
</protein>
<evidence type="ECO:0000313" key="4">
    <source>
        <dbReference type="Proteomes" id="UP000318081"/>
    </source>
</evidence>
<dbReference type="PANTHER" id="PTHR46769:SF2">
    <property type="entry name" value="FIBROCYSTIN-L ISOFORM 2 PRECURSOR-RELATED"/>
    <property type="match status" value="1"/>
</dbReference>
<evidence type="ECO:0000259" key="2">
    <source>
        <dbReference type="PROSITE" id="PS51820"/>
    </source>
</evidence>
<dbReference type="EMBL" id="CP036432">
    <property type="protein sequence ID" value="QDV84911.1"/>
    <property type="molecule type" value="Genomic_DNA"/>
</dbReference>
<keyword evidence="1" id="KW-0732">Signal</keyword>
<dbReference type="RefSeq" id="WP_145213825.1">
    <property type="nucleotide sequence ID" value="NZ_CP036432.1"/>
</dbReference>
<dbReference type="InterPro" id="IPR052387">
    <property type="entry name" value="Fibrocystin"/>
</dbReference>
<evidence type="ECO:0000256" key="1">
    <source>
        <dbReference type="ARBA" id="ARBA00022729"/>
    </source>
</evidence>
<accession>A0ABX5XSX6</accession>
<dbReference type="SUPFAM" id="SSF56988">
    <property type="entry name" value="Anthrax protective antigen"/>
    <property type="match status" value="1"/>
</dbReference>
<sequence>MMPLLHQASASRNRRRNDRTIRRQRLSSRIEQLERRDLLAFDISLFADINQQGVSSAIDNVVEFKGEAFFVADDGRSGSELWTSDGTIDGTRQVADLLPGVDGSLPDDLTVLGSELFFTALDELGETDLWKTDGTTAGTSMVFDADANGAFYLRDLTASGGKLFFTAYQYESGYELWVHDQTLGGTILVKDINPDQSIIDRPRELTDVGGTLFFTAYENGYYNRELWKSDGSEAGTMMVKDLAIDTSDPLNPDPSLSSYPTYLTNVDGVLFFVAEDPDDGVELYRSDGTTAGTLQVADLHPNGSSYPDDLTAFDGHVFFSADDGVTGRQLFKSQIATGTTTMVANTAGDNNPSNPTDLEVVGQELFFAAEGVVPATTVSADAPTLLANNSILNGAAWAGIVTGLTTGPDRGNLARFGGNGVFTAKPQTSTNDGPGWVANGAKIGDAGVGLETLAINDFYLADIDSGDLANDSWEWTVSDAAGLTNLAFTGFASGNQFDQSHEGLVFELFLNDSTTRTSLLEVAGDDLDNWFAGRSANNIALSHPGGPTITKATIRMTIGRDGAPAFADGGSEAIVVNAKLTADLSPMTTARVPVGRELHKTDGTTAGTELIDDFVTDGSANPSELTESGGLLYFSADEPVGSGRELWVSNGTQSGTMRLIDSQPGSDEYGAPLDGDPQNLTDIGGTLFFTTLDGTVDRELWTSNGTTLTTRPIANINPGTQSADVQQFTPVGDLVYFVANDGINGEAVWKADPTGQTITMVADVTPSSIDSVSGLAKFGSGVVFYNSIAGSGGGMYYHDGSQTTQFMAGVPVAVSLDGTMFVENQADNRVYFVTNDATSGEELWSSNGTMAGTAIVQDLNSGNTGSEPTELTSFNSQIYFAADDGNFGRELFAASIFGGIQLVRDLNPGTTGSDPRELTVSGGTLFFTADNGSNGRELHTSTGTQLDIHPTGSSNPNALTDIGGTLYFAADNGVDGTEPFLSDGTVATQIANVGPLSSSSNPSGFTEAGGQVYFAAEQSNRGALLEVFSGITGTQLANLTAAPNYPDAPDTIALLDAFEIPTNVADNYGVRVRAYLTVPTTGDYTFWIASDDQGSLLLSTDDNPANAAQIASVPVWTSSRQYDKYPTDQQSAPISLVAGQVYYIEALMKEGAGGDNLSIAWSGPGILGPTVIGQQYLTRFGVAPTDLGTGRELWITDGTPVGTELVADIQPGLSSSNPEPKASTGLRLLLSVTDDGPVGREPYSSGGAAANTSLIEDLNQDLRFGSQPEGFHPFGDEFLFVADDGLIGNELFRLAADAPVAPEVEVAAPPGVYPPVGQQQRSIVDSISLVFDEEVLVSETQIELTNRDTNTKVTSLIVNSTFQNGQTIVELTFGPGPSVVSRDPSGTTGLLHSLADGNYQLTVPATAIESVQTGLGLAGDWVHGENAADQFFRLYGDSDADRDVDGQDYGRFGLTFLQSAPGTYNSDFDFDGDGDVDGQDYGRFGLQFLRRLDHS</sequence>
<feature type="domain" description="PA14" evidence="2">
    <location>
        <begin position="1018"/>
        <end position="1176"/>
    </location>
</feature>
<gene>
    <name evidence="3" type="ORF">TBK1r_38630</name>
</gene>
<name>A0ABX5XSX6_9BACT</name>
<dbReference type="InterPro" id="IPR011658">
    <property type="entry name" value="PA14_dom"/>
</dbReference>
<dbReference type="Gene3D" id="2.60.120.1560">
    <property type="match status" value="1"/>
</dbReference>
<dbReference type="PANTHER" id="PTHR46769">
    <property type="entry name" value="POLYCYSTIC KIDNEY AND HEPATIC DISEASE 1 (AUTOSOMAL RECESSIVE)-LIKE 1"/>
    <property type="match status" value="1"/>
</dbReference>